<dbReference type="VEuPathDB" id="MicrosporidiaDB:M970_010470"/>
<dbReference type="VEuPathDB" id="MicrosporidiaDB:AEWQ_010440"/>
<name>M1K4X2_ENCCN</name>
<dbReference type="VEuPathDB" id="MicrosporidiaDB:ECU01_0640"/>
<accession>M1K4X2</accession>
<dbReference type="VEuPathDB" id="MicrosporidiaDB:AEWR_010470"/>
<dbReference type="Pfam" id="PF17023">
    <property type="entry name" value="DUF5098"/>
    <property type="match status" value="1"/>
</dbReference>
<gene>
    <name evidence="1" type="ORF">ECU01_0640</name>
</gene>
<organism evidence="1">
    <name type="scientific">Encephalitozoon cuniculi</name>
    <name type="common">Microsporidian parasite</name>
    <dbReference type="NCBI Taxonomy" id="6035"/>
    <lineage>
        <taxon>Eukaryota</taxon>
        <taxon>Fungi</taxon>
        <taxon>Fungi incertae sedis</taxon>
        <taxon>Microsporidia</taxon>
        <taxon>Unikaryonidae</taxon>
        <taxon>Encephalitozoon</taxon>
    </lineage>
</organism>
<dbReference type="EMBL" id="KC513612">
    <property type="protein sequence ID" value="AGE96028.1"/>
    <property type="molecule type" value="Genomic_DNA"/>
</dbReference>
<protein>
    <submittedName>
        <fullName evidence="1">Uncharacterized protein</fullName>
    </submittedName>
</protein>
<proteinExistence type="predicted"/>
<sequence length="458" mass="52160">MEDVESVRASYKMLKCKCAYLKGYLEHVATVSKRSSDLLFRALQIPRDTAWNDPLLTHCIEMNERQRAVFDETVLLYGEALFKELDELIATIVDDMRMIDEEVRAIAEKPAEGLKELRAARDRHVDAWTYGKHDPWLTELGLKRAVKKVLLMDDEANQMMHTKIGGFNMSLQSATDRFREVLLSFVGIQKQKYQKLQDSVDTDIKRYDEIDRFFDTVSESPKEIRRECKKDERLKEKVDASFETFVEGISKELSGRGITVRKNLEAVKSSVCKVKKGYTGDWTTAYMVVTSMGYAHFFDVSALVNESDSLRNAIERLSAGASRGLISMFDASKSTKEIGGDRIVFEVNAKVGEIIETFSSPMVSIKLSDNTYELDKERRQVSVNSKHQNGFASFFGVSEVKVKLFTLSNAIEIFHALRSKNQVEESTEDFSESSEKETDGGRVFRVLLQEEENPWVSG</sequence>
<dbReference type="VEuPathDB" id="MicrosporidiaDB:AEWD_010470"/>
<reference evidence="1" key="1">
    <citation type="journal article" date="2013" name="Eukaryot. Cell">
        <title>Extremely Reduced Levels of Heterozygosity in the Vertebrate Pathogen Encephalitozoon cuniculi.</title>
        <authorList>
            <person name="Selman M."/>
            <person name="Sak B."/>
            <person name="Kvac M."/>
            <person name="Farinelli L."/>
            <person name="Weiss L.M."/>
            <person name="Corradi N."/>
        </authorList>
    </citation>
    <scope>NUCLEOTIDE SEQUENCE</scope>
</reference>
<evidence type="ECO:0000313" key="1">
    <source>
        <dbReference type="EMBL" id="AGE96028.1"/>
    </source>
</evidence>
<dbReference type="InterPro" id="IPR031505">
    <property type="entry name" value="DUF5098"/>
</dbReference>
<dbReference type="AlphaFoldDB" id="M1K4X2"/>